<reference evidence="1 2" key="1">
    <citation type="submission" date="2020-08" db="EMBL/GenBank/DDBJ databases">
        <title>Genomic Encyclopedia of Type Strains, Phase IV (KMG-IV): sequencing the most valuable type-strain genomes for metagenomic binning, comparative biology and taxonomic classification.</title>
        <authorList>
            <person name="Goeker M."/>
        </authorList>
    </citation>
    <scope>NUCLEOTIDE SEQUENCE [LARGE SCALE GENOMIC DNA]</scope>
    <source>
        <strain evidence="1 2">DSM 5686</strain>
    </source>
</reference>
<gene>
    <name evidence="1" type="ORF">GGQ91_002236</name>
</gene>
<dbReference type="EMBL" id="JACJIM010000003">
    <property type="protein sequence ID" value="MBA9062848.1"/>
    <property type="molecule type" value="Genomic_DNA"/>
</dbReference>
<dbReference type="GeneID" id="96603943"/>
<evidence type="ECO:0000313" key="1">
    <source>
        <dbReference type="EMBL" id="MBA9062848.1"/>
    </source>
</evidence>
<sequence length="108" mass="11863">MPRPRRVVLALFTIGALAWLAQGRRTGRPAPVRITAQAGWTPVTLAPFRGVRLLRVTGETAFSLRIDGERIVRVAPDRGATVRMKALRSLDVRAAQGRTVVTLTPRPE</sequence>
<comment type="caution">
    <text evidence="1">The sequence shown here is derived from an EMBL/GenBank/DDBJ whole genome shotgun (WGS) entry which is preliminary data.</text>
</comment>
<proteinExistence type="predicted"/>
<evidence type="ECO:0000313" key="2">
    <source>
        <dbReference type="Proteomes" id="UP000565455"/>
    </source>
</evidence>
<keyword evidence="2" id="KW-1185">Reference proteome</keyword>
<protein>
    <submittedName>
        <fullName evidence="1">Uncharacterized protein</fullName>
    </submittedName>
</protein>
<organism evidence="1 2">
    <name type="scientific">Methylobacterium fujisawaense</name>
    <dbReference type="NCBI Taxonomy" id="107400"/>
    <lineage>
        <taxon>Bacteria</taxon>
        <taxon>Pseudomonadati</taxon>
        <taxon>Pseudomonadota</taxon>
        <taxon>Alphaproteobacteria</taxon>
        <taxon>Hyphomicrobiales</taxon>
        <taxon>Methylobacteriaceae</taxon>
        <taxon>Methylobacterium</taxon>
    </lineage>
</organism>
<name>A0ABR6D9S0_9HYPH</name>
<dbReference type="Proteomes" id="UP000565455">
    <property type="component" value="Unassembled WGS sequence"/>
</dbReference>
<dbReference type="RefSeq" id="WP_182591950.1">
    <property type="nucleotide sequence ID" value="NZ_JACJIM010000003.1"/>
</dbReference>
<accession>A0ABR6D9S0</accession>